<dbReference type="EMBL" id="PJCP01000008">
    <property type="protein sequence ID" value="PLV23999.1"/>
    <property type="molecule type" value="Genomic_DNA"/>
</dbReference>
<comment type="caution">
    <text evidence="1">The sequence shown here is derived from an EMBL/GenBank/DDBJ whole genome shotgun (WGS) entry which is preliminary data.</text>
</comment>
<accession>A0AAX0VXM3</accession>
<dbReference type="Proteomes" id="UP000234878">
    <property type="component" value="Unassembled WGS sequence"/>
</dbReference>
<dbReference type="EMBL" id="PJCQ01000007">
    <property type="protein sequence ID" value="PLV19368.1"/>
    <property type="molecule type" value="Genomic_DNA"/>
</dbReference>
<reference evidence="3 4" key="1">
    <citation type="submission" date="2017-12" db="EMBL/GenBank/DDBJ databases">
        <title>Detection of the carbapenemase gene blaVIM-5 in members of the Pseudomonas putida group isolated from polluted Nigerian wetlands.</title>
        <authorList>
            <person name="Adelowo O."/>
            <person name="Vollmers J."/>
            <person name="Maeusezahl I."/>
            <person name="Kaster A.-K."/>
            <person name="Mueller J.A."/>
        </authorList>
    </citation>
    <scope>NUCLEOTIDE SEQUENCE [LARGE SCALE GENOMIC DNA]</scope>
    <source>
        <strain evidence="2 3">MR119</strain>
        <strain evidence="1 4">MR144</strain>
    </source>
</reference>
<keyword evidence="3" id="KW-1185">Reference proteome</keyword>
<sequence length="69" mass="6975">MAVTRAGAALQPIAGFASAHKVQRHLQAKPVIEGPALVVISSLHPPPMPALAQTCAFAIPGAVSPNATQ</sequence>
<dbReference type="Proteomes" id="UP000234839">
    <property type="component" value="Unassembled WGS sequence"/>
</dbReference>
<proteinExistence type="predicted"/>
<evidence type="ECO:0000313" key="4">
    <source>
        <dbReference type="Proteomes" id="UP000234878"/>
    </source>
</evidence>
<dbReference type="AlphaFoldDB" id="A0AAX0VXM3"/>
<evidence type="ECO:0000313" key="1">
    <source>
        <dbReference type="EMBL" id="PLV19368.1"/>
    </source>
</evidence>
<gene>
    <name evidence="1" type="ORF">CXG49_09305</name>
    <name evidence="2" type="ORF">CXG53_12135</name>
</gene>
<organism evidence="1 4">
    <name type="scientific">Pseudomonas guariconensis</name>
    <dbReference type="NCBI Taxonomy" id="1288410"/>
    <lineage>
        <taxon>Bacteria</taxon>
        <taxon>Pseudomonadati</taxon>
        <taxon>Pseudomonadota</taxon>
        <taxon>Gammaproteobacteria</taxon>
        <taxon>Pseudomonadales</taxon>
        <taxon>Pseudomonadaceae</taxon>
        <taxon>Pseudomonas</taxon>
    </lineage>
</organism>
<name>A0AAX0VXM3_9PSED</name>
<evidence type="ECO:0000313" key="2">
    <source>
        <dbReference type="EMBL" id="PLV23999.1"/>
    </source>
</evidence>
<evidence type="ECO:0000313" key="3">
    <source>
        <dbReference type="Proteomes" id="UP000234839"/>
    </source>
</evidence>
<protein>
    <submittedName>
        <fullName evidence="1">Uncharacterized protein</fullName>
    </submittedName>
</protein>